<feature type="non-terminal residue" evidence="2">
    <location>
        <position position="1"/>
    </location>
</feature>
<name>A0A1A8H427_9TELE</name>
<sequence>HCLCHPRVPSHWSPAHLDQPHSAPVGPAGGHEHHCGGLEPRSSQPQLLHCCELHEGGGSQPDGVHQDYAG</sequence>
<feature type="non-terminal residue" evidence="2">
    <location>
        <position position="70"/>
    </location>
</feature>
<organism evidence="2">
    <name type="scientific">Nothobranchius korthausae</name>
    <dbReference type="NCBI Taxonomy" id="1143690"/>
    <lineage>
        <taxon>Eukaryota</taxon>
        <taxon>Metazoa</taxon>
        <taxon>Chordata</taxon>
        <taxon>Craniata</taxon>
        <taxon>Vertebrata</taxon>
        <taxon>Euteleostomi</taxon>
        <taxon>Actinopterygii</taxon>
        <taxon>Neopterygii</taxon>
        <taxon>Teleostei</taxon>
        <taxon>Neoteleostei</taxon>
        <taxon>Acanthomorphata</taxon>
        <taxon>Ovalentaria</taxon>
        <taxon>Atherinomorphae</taxon>
        <taxon>Cyprinodontiformes</taxon>
        <taxon>Nothobranchiidae</taxon>
        <taxon>Nothobranchius</taxon>
    </lineage>
</organism>
<evidence type="ECO:0000256" key="1">
    <source>
        <dbReference type="SAM" id="MobiDB-lite"/>
    </source>
</evidence>
<reference evidence="2" key="2">
    <citation type="submission" date="2016-06" db="EMBL/GenBank/DDBJ databases">
        <title>The genome of a short-lived fish provides insights into sex chromosome evolution and the genetic control of aging.</title>
        <authorList>
            <person name="Reichwald K."/>
            <person name="Felder M."/>
            <person name="Petzold A."/>
            <person name="Koch P."/>
            <person name="Groth M."/>
            <person name="Platzer M."/>
        </authorList>
    </citation>
    <scope>NUCLEOTIDE SEQUENCE</scope>
    <source>
        <tissue evidence="2">Brain</tissue>
    </source>
</reference>
<dbReference type="EMBL" id="HAEC01009773">
    <property type="protein sequence ID" value="SBQ77989.1"/>
    <property type="molecule type" value="Transcribed_RNA"/>
</dbReference>
<accession>A0A1A8H427</accession>
<evidence type="ECO:0000313" key="2">
    <source>
        <dbReference type="EMBL" id="SBQ77989.1"/>
    </source>
</evidence>
<gene>
    <name evidence="2" type="primary">LIPI</name>
</gene>
<protein>
    <submittedName>
        <fullName evidence="2">Lipase, member I</fullName>
    </submittedName>
</protein>
<reference evidence="2" key="1">
    <citation type="submission" date="2016-05" db="EMBL/GenBank/DDBJ databases">
        <authorList>
            <person name="Lavstsen T."/>
            <person name="Jespersen J.S."/>
        </authorList>
    </citation>
    <scope>NUCLEOTIDE SEQUENCE</scope>
    <source>
        <tissue evidence="2">Brain</tissue>
    </source>
</reference>
<proteinExistence type="predicted"/>
<feature type="region of interest" description="Disordered" evidence="1">
    <location>
        <begin position="11"/>
        <end position="39"/>
    </location>
</feature>
<dbReference type="AlphaFoldDB" id="A0A1A8H427"/>